<feature type="signal peptide" evidence="1">
    <location>
        <begin position="1"/>
        <end position="21"/>
    </location>
</feature>
<dbReference type="AlphaFoldDB" id="A0A829YCN8"/>
<dbReference type="RefSeq" id="WP_161812276.1">
    <property type="nucleotide sequence ID" value="NZ_BLJN01000002.1"/>
</dbReference>
<comment type="caution">
    <text evidence="2">The sequence shown here is derived from an EMBL/GenBank/DDBJ whole genome shotgun (WGS) entry which is preliminary data.</text>
</comment>
<name>A0A829YCN8_9GAMM</name>
<evidence type="ECO:0000256" key="1">
    <source>
        <dbReference type="SAM" id="SignalP"/>
    </source>
</evidence>
<dbReference type="Proteomes" id="UP000445000">
    <property type="component" value="Unassembled WGS sequence"/>
</dbReference>
<dbReference type="EMBL" id="BLJN01000002">
    <property type="protein sequence ID" value="GFE80611.1"/>
    <property type="molecule type" value="Genomic_DNA"/>
</dbReference>
<accession>A0A829YCN8</accession>
<keyword evidence="1" id="KW-0732">Signal</keyword>
<reference evidence="3" key="1">
    <citation type="submission" date="2020-01" db="EMBL/GenBank/DDBJ databases">
        <title>'Steroidobacter agaridevorans' sp. nov., agar-degrading bacteria isolated from rhizosphere soils.</title>
        <authorList>
            <person name="Ikenaga M."/>
            <person name="Kataoka M."/>
            <person name="Murouchi A."/>
            <person name="Katsuragi S."/>
            <person name="Sakai M."/>
        </authorList>
    </citation>
    <scope>NUCLEOTIDE SEQUENCE [LARGE SCALE GENOMIC DNA]</scope>
    <source>
        <strain evidence="3">YU21-B</strain>
    </source>
</reference>
<evidence type="ECO:0000313" key="2">
    <source>
        <dbReference type="EMBL" id="GFE80611.1"/>
    </source>
</evidence>
<proteinExistence type="predicted"/>
<feature type="chain" id="PRO_5032719639" evidence="1">
    <location>
        <begin position="22"/>
        <end position="402"/>
    </location>
</feature>
<keyword evidence="3" id="KW-1185">Reference proteome</keyword>
<organism evidence="2 3">
    <name type="scientific">Steroidobacter agaridevorans</name>
    <dbReference type="NCBI Taxonomy" id="2695856"/>
    <lineage>
        <taxon>Bacteria</taxon>
        <taxon>Pseudomonadati</taxon>
        <taxon>Pseudomonadota</taxon>
        <taxon>Gammaproteobacteria</taxon>
        <taxon>Steroidobacterales</taxon>
        <taxon>Steroidobacteraceae</taxon>
        <taxon>Steroidobacter</taxon>
    </lineage>
</organism>
<gene>
    <name evidence="2" type="ORF">GCM10011487_26110</name>
</gene>
<protein>
    <submittedName>
        <fullName evidence="2">Uncharacterized protein</fullName>
    </submittedName>
</protein>
<evidence type="ECO:0000313" key="3">
    <source>
        <dbReference type="Proteomes" id="UP000445000"/>
    </source>
</evidence>
<sequence length="402" mass="42914">MTRTSSVVTFALLLSAGAAGAASPEFVQNGRAGFVVTGIRYALGDDAAQTGACPRGMSLNVAEIYAATPEGKRRKGEPDDAYSKRVEAGGRAISAASNGQNVCANPEAAQPDPHYRSLESAKVVADGIDLDAVDSNAQQAAAAGTCPHQDFVGRNGQRGVDNQFFRVVGCNRSFQSTGQSNGFGIGMLTGSWGILITLDGVDDIRNDDDVEVGFVSNADPIQLSPTREPLAYATYAMHQDPRYRSSMRGRIKDGVLTTDPVDVRFYTEVNSLFNDRPLKRARLHMTLSETGVIEGFLAGYTPVESVYDMQFGFRNARNAAGEPGPQMLRLHTANGAARVLGYTCQGAYQSLYQHADADPDPQTGRCSSLSTQYHIKAVPAFVVDVKTQSANDKLIQASGNAK</sequence>